<feature type="region of interest" description="Disordered" evidence="1">
    <location>
        <begin position="312"/>
        <end position="369"/>
    </location>
</feature>
<feature type="compositionally biased region" description="Polar residues" evidence="1">
    <location>
        <begin position="216"/>
        <end position="233"/>
    </location>
</feature>
<feature type="region of interest" description="Disordered" evidence="1">
    <location>
        <begin position="216"/>
        <end position="289"/>
    </location>
</feature>
<name>A0A060T143_PYCCI</name>
<evidence type="ECO:0000256" key="1">
    <source>
        <dbReference type="SAM" id="MobiDB-lite"/>
    </source>
</evidence>
<feature type="compositionally biased region" description="Polar residues" evidence="1">
    <location>
        <begin position="260"/>
        <end position="272"/>
    </location>
</feature>
<dbReference type="STRING" id="5643.A0A060T143"/>
<reference evidence="2" key="1">
    <citation type="submission" date="2014-01" db="EMBL/GenBank/DDBJ databases">
        <title>The genome of the white-rot fungus Pycnoporus cinnabarinus: a basidiomycete model with a versatile arsenal for lignocellulosic biomass breakdown.</title>
        <authorList>
            <person name="Levasseur A."/>
            <person name="Lomascolo A."/>
            <person name="Ruiz-Duenas F.J."/>
            <person name="Uzan E."/>
            <person name="Piumi F."/>
            <person name="Kues U."/>
            <person name="Ram A.F.J."/>
            <person name="Murat C."/>
            <person name="Haon M."/>
            <person name="Benoit I."/>
            <person name="Arfi Y."/>
            <person name="Chevret D."/>
            <person name="Drula E."/>
            <person name="Kwon M.J."/>
            <person name="Gouret P."/>
            <person name="Lesage-Meessen L."/>
            <person name="Lombard V."/>
            <person name="Mariette J."/>
            <person name="Noirot C."/>
            <person name="Park J."/>
            <person name="Patyshakuliyeva A."/>
            <person name="Wieneger R.A.B."/>
            <person name="Wosten H.A.B."/>
            <person name="Martin F."/>
            <person name="Coutinho P.M."/>
            <person name="de Vries R."/>
            <person name="Martinez A.T."/>
            <person name="Klopp C."/>
            <person name="Pontarotti P."/>
            <person name="Henrissat B."/>
            <person name="Record E."/>
        </authorList>
    </citation>
    <scope>NUCLEOTIDE SEQUENCE [LARGE SCALE GENOMIC DNA]</scope>
    <source>
        <strain evidence="2">BRFM137</strain>
    </source>
</reference>
<dbReference type="OrthoDB" id="2758482at2759"/>
<gene>
    <name evidence="2" type="ORF">BN946_scf184571.g2</name>
</gene>
<dbReference type="HOGENOM" id="CLU_723885_0_0_1"/>
<evidence type="ECO:0000313" key="3">
    <source>
        <dbReference type="Proteomes" id="UP000029665"/>
    </source>
</evidence>
<proteinExistence type="predicted"/>
<feature type="compositionally biased region" description="Polar residues" evidence="1">
    <location>
        <begin position="312"/>
        <end position="321"/>
    </location>
</feature>
<dbReference type="Proteomes" id="UP000029665">
    <property type="component" value="Unassembled WGS sequence"/>
</dbReference>
<comment type="caution">
    <text evidence="2">The sequence shown here is derived from an EMBL/GenBank/DDBJ whole genome shotgun (WGS) entry which is preliminary data.</text>
</comment>
<keyword evidence="3" id="KW-1185">Reference proteome</keyword>
<feature type="compositionally biased region" description="Polar residues" evidence="1">
    <location>
        <begin position="329"/>
        <end position="344"/>
    </location>
</feature>
<evidence type="ECO:0000313" key="2">
    <source>
        <dbReference type="EMBL" id="CDO78239.1"/>
    </source>
</evidence>
<dbReference type="AlphaFoldDB" id="A0A060T143"/>
<sequence>MPRAYAYLSAPTGPGSSDTDTASRWTHPQLSAGVYEDIPRRREDFPNVRLWYKQDWSAAKNSRIKDFGQPVQRGGTRAAQGENVRYDYIQDAHGNTVDGHRAAHIRERFRDFCVYLHNRPGGAPDTWARGTELQYCDNDWKIHDLAKTEYPQWKASYDRRVKRRATKNQSSKRPHQGPDAVHDAKLEQHDSLANSLAPTAANGPHQLIEAPYTIPSSQHTDSAIPSGSSSTTKRPLDELDSTPDILSKRLCQSPHEPRPCTSQSQAHETLSQIEAIPSGDTPSTRVPGEDRHRALGLNAQPQELQPTDLIPTTTIKSSEPSANKDLRETSSVQEQASTPLNGTSKAVDRSRKASGKMAAVWPPAPGAESLKDRCARVWAQLPDNLTKTQEDFNAWYKQAAHYKKKKLANQAVAHALPAEAPLANDVAAKLGE</sequence>
<feature type="region of interest" description="Disordered" evidence="1">
    <location>
        <begin position="1"/>
        <end position="24"/>
    </location>
</feature>
<feature type="region of interest" description="Disordered" evidence="1">
    <location>
        <begin position="157"/>
        <end position="180"/>
    </location>
</feature>
<protein>
    <submittedName>
        <fullName evidence="2">Uncharacterized protein</fullName>
    </submittedName>
</protein>
<feature type="compositionally biased region" description="Basic residues" evidence="1">
    <location>
        <begin position="160"/>
        <end position="175"/>
    </location>
</feature>
<accession>A0A060T143</accession>
<feature type="compositionally biased region" description="Polar residues" evidence="1">
    <location>
        <begin position="14"/>
        <end position="24"/>
    </location>
</feature>
<organism evidence="2 3">
    <name type="scientific">Pycnoporus cinnabarinus</name>
    <name type="common">Cinnabar-red polypore</name>
    <name type="synonym">Trametes cinnabarina</name>
    <dbReference type="NCBI Taxonomy" id="5643"/>
    <lineage>
        <taxon>Eukaryota</taxon>
        <taxon>Fungi</taxon>
        <taxon>Dikarya</taxon>
        <taxon>Basidiomycota</taxon>
        <taxon>Agaricomycotina</taxon>
        <taxon>Agaricomycetes</taxon>
        <taxon>Polyporales</taxon>
        <taxon>Polyporaceae</taxon>
        <taxon>Trametes</taxon>
    </lineage>
</organism>
<dbReference type="EMBL" id="CCBP010000752">
    <property type="protein sequence ID" value="CDO78239.1"/>
    <property type="molecule type" value="Genomic_DNA"/>
</dbReference>